<dbReference type="InterPro" id="IPR025857">
    <property type="entry name" value="MacB_PCD"/>
</dbReference>
<sequence>MNAVSQILGALIEAWGEVKVQKARVVLSLVGVVAAVAAMTIVIALGDLLLQSSRELGELYEGRSVTLRLSPENSASNPGAPEEPHPGAPEGGRPHPDAPESGASASESAAKRPGDSDPVGDAMATLAARTDIRYWSRSSNGSGEIVEVKQARSSGHFRGYPLTGIADMFDGVAFQGVDPSYAVIFRTRLLVGRWVGPGDADQRMTPVVISESLWEQLGRAPINQVPIVLHSGDGTALRVVGVAKATSRYDMPTVFAHYDAARTSFPRMSSPTMIAWVGADDADEAREVLPHALASILGEGWRVRVTGGEHQDMGEEQLGTISTVIMVIGGIIIFLGALGLLNVAIVTVRQRVREIGIRRAVGASGKRVFFAVFMESVVATFAAGVIGVGIAIIVVRFLPLETLGITLSDTPAFPVGAAVAGVTISSSIGALCGIIPAFAAVRIKPIDAIRY</sequence>
<comment type="subcellular location">
    <subcellularLocation>
        <location evidence="1">Cell membrane</location>
        <topology evidence="1">Multi-pass membrane protein</topology>
    </subcellularLocation>
</comment>
<evidence type="ECO:0000256" key="3">
    <source>
        <dbReference type="ARBA" id="ARBA00022692"/>
    </source>
</evidence>
<evidence type="ECO:0000256" key="5">
    <source>
        <dbReference type="ARBA" id="ARBA00023136"/>
    </source>
</evidence>
<gene>
    <name evidence="11" type="ORF">I6H42_06810</name>
</gene>
<dbReference type="EMBL" id="CP066065">
    <property type="protein sequence ID" value="QQC43499.1"/>
    <property type="molecule type" value="Genomic_DNA"/>
</dbReference>
<dbReference type="GO" id="GO:0022857">
    <property type="term" value="F:transmembrane transporter activity"/>
    <property type="evidence" value="ECO:0007669"/>
    <property type="project" value="TreeGrafter"/>
</dbReference>
<keyword evidence="4 8" id="KW-1133">Transmembrane helix</keyword>
<evidence type="ECO:0000259" key="10">
    <source>
        <dbReference type="Pfam" id="PF12704"/>
    </source>
</evidence>
<evidence type="ECO:0000256" key="2">
    <source>
        <dbReference type="ARBA" id="ARBA00022475"/>
    </source>
</evidence>
<dbReference type="Pfam" id="PF02687">
    <property type="entry name" value="FtsX"/>
    <property type="match status" value="1"/>
</dbReference>
<evidence type="ECO:0000259" key="9">
    <source>
        <dbReference type="Pfam" id="PF02687"/>
    </source>
</evidence>
<dbReference type="PANTHER" id="PTHR30572:SF4">
    <property type="entry name" value="ABC TRANSPORTER PERMEASE YTRF"/>
    <property type="match status" value="1"/>
</dbReference>
<evidence type="ECO:0000313" key="12">
    <source>
        <dbReference type="Proteomes" id="UP000595220"/>
    </source>
</evidence>
<reference evidence="11 12" key="1">
    <citation type="submission" date="2020-12" db="EMBL/GenBank/DDBJ databases">
        <title>FDA dAtabase for Regulatory Grade micrObial Sequences (FDA-ARGOS): Supporting development and validation of Infectious Disease Dx tests.</title>
        <authorList>
            <person name="Sproer C."/>
            <person name="Gronow S."/>
            <person name="Severitt S."/>
            <person name="Schroder I."/>
            <person name="Tallon L."/>
            <person name="Sadzewicz L."/>
            <person name="Zhao X."/>
            <person name="Boylan J."/>
            <person name="Ott S."/>
            <person name="Bowen H."/>
            <person name="Vavikolanu K."/>
            <person name="Mehta A."/>
            <person name="Aluvathingal J."/>
            <person name="Nadendla S."/>
            <person name="Lowell S."/>
            <person name="Myers T."/>
            <person name="Yan Y."/>
            <person name="Sichtig H."/>
        </authorList>
    </citation>
    <scope>NUCLEOTIDE SEQUENCE [LARGE SCALE GENOMIC DNA]</scope>
    <source>
        <strain evidence="11 12">FDAARGOS_985</strain>
    </source>
</reference>
<dbReference type="AlphaFoldDB" id="A0AAP9Y676"/>
<feature type="transmembrane region" description="Helical" evidence="8">
    <location>
        <begin position="415"/>
        <end position="441"/>
    </location>
</feature>
<keyword evidence="3 8" id="KW-0812">Transmembrane</keyword>
<accession>A0AAP9Y676</accession>
<feature type="domain" description="MacB-like periplasmic core" evidence="10">
    <location>
        <begin position="26"/>
        <end position="285"/>
    </location>
</feature>
<dbReference type="GO" id="GO:0005886">
    <property type="term" value="C:plasma membrane"/>
    <property type="evidence" value="ECO:0007669"/>
    <property type="project" value="UniProtKB-SubCell"/>
</dbReference>
<dbReference type="Proteomes" id="UP000595220">
    <property type="component" value="Chromosome"/>
</dbReference>
<feature type="domain" description="ABC3 transporter permease C-terminal" evidence="9">
    <location>
        <begin position="326"/>
        <end position="445"/>
    </location>
</feature>
<organism evidence="11 12">
    <name type="scientific">Schaalia meyeri</name>
    <dbReference type="NCBI Taxonomy" id="52773"/>
    <lineage>
        <taxon>Bacteria</taxon>
        <taxon>Bacillati</taxon>
        <taxon>Actinomycetota</taxon>
        <taxon>Actinomycetes</taxon>
        <taxon>Actinomycetales</taxon>
        <taxon>Actinomycetaceae</taxon>
        <taxon>Schaalia</taxon>
    </lineage>
</organism>
<evidence type="ECO:0000256" key="7">
    <source>
        <dbReference type="SAM" id="MobiDB-lite"/>
    </source>
</evidence>
<evidence type="ECO:0000256" key="6">
    <source>
        <dbReference type="ARBA" id="ARBA00038076"/>
    </source>
</evidence>
<keyword evidence="5 8" id="KW-0472">Membrane</keyword>
<evidence type="ECO:0000256" key="4">
    <source>
        <dbReference type="ARBA" id="ARBA00022989"/>
    </source>
</evidence>
<evidence type="ECO:0000313" key="11">
    <source>
        <dbReference type="EMBL" id="QQC43499.1"/>
    </source>
</evidence>
<name>A0AAP9Y676_9ACTO</name>
<dbReference type="RefSeq" id="WP_074633360.1">
    <property type="nucleotide sequence ID" value="NZ_CP066065.1"/>
</dbReference>
<dbReference type="InterPro" id="IPR050250">
    <property type="entry name" value="Macrolide_Exporter_MacB"/>
</dbReference>
<dbReference type="Pfam" id="PF12704">
    <property type="entry name" value="MacB_PCD"/>
    <property type="match status" value="1"/>
</dbReference>
<evidence type="ECO:0000256" key="1">
    <source>
        <dbReference type="ARBA" id="ARBA00004651"/>
    </source>
</evidence>
<feature type="transmembrane region" description="Helical" evidence="8">
    <location>
        <begin position="324"/>
        <end position="348"/>
    </location>
</feature>
<feature type="region of interest" description="Disordered" evidence="7">
    <location>
        <begin position="69"/>
        <end position="121"/>
    </location>
</feature>
<proteinExistence type="inferred from homology"/>
<comment type="similarity">
    <text evidence="6">Belongs to the ABC-4 integral membrane protein family.</text>
</comment>
<keyword evidence="12" id="KW-1185">Reference proteome</keyword>
<dbReference type="InterPro" id="IPR003838">
    <property type="entry name" value="ABC3_permease_C"/>
</dbReference>
<protein>
    <submittedName>
        <fullName evidence="11">ABC transporter permease</fullName>
    </submittedName>
</protein>
<feature type="transmembrane region" description="Helical" evidence="8">
    <location>
        <begin position="368"/>
        <end position="395"/>
    </location>
</feature>
<dbReference type="PANTHER" id="PTHR30572">
    <property type="entry name" value="MEMBRANE COMPONENT OF TRANSPORTER-RELATED"/>
    <property type="match status" value="1"/>
</dbReference>
<evidence type="ECO:0000256" key="8">
    <source>
        <dbReference type="SAM" id="Phobius"/>
    </source>
</evidence>
<keyword evidence="2" id="KW-1003">Cell membrane</keyword>
<feature type="transmembrane region" description="Helical" evidence="8">
    <location>
        <begin position="25"/>
        <end position="46"/>
    </location>
</feature>